<accession>A0A9K3NE89</accession>
<evidence type="ECO:0000313" key="3">
    <source>
        <dbReference type="EMBL" id="KAF5797437.1"/>
    </source>
</evidence>
<keyword evidence="2" id="KW-0812">Transmembrane</keyword>
<sequence length="206" mass="22597">MSESDDEERPKMERWRPKVAASKNKPPADMPKPSSADPPRLPAYMPKPPADEPKPPKPKPPKLSAPSTGCVPKWSNEQVYGEVSSECSSLDTGESPRIHDVTIDIDYEGGRPWLGSDGILLEILKSIVYGGSMAVITSLSVVAFAAASDATTLSIISLALASLAGGFFFIRHNLWELRDDCYKFDNEAKYKELLGEVNFFPLHVFS</sequence>
<evidence type="ECO:0000256" key="1">
    <source>
        <dbReference type="SAM" id="MobiDB-lite"/>
    </source>
</evidence>
<dbReference type="Proteomes" id="UP000215914">
    <property type="component" value="Unassembled WGS sequence"/>
</dbReference>
<feature type="transmembrane region" description="Helical" evidence="2">
    <location>
        <begin position="127"/>
        <end position="147"/>
    </location>
</feature>
<dbReference type="PANTHER" id="PTHR38937:SF2">
    <property type="entry name" value="MEMBRANE PROTEIN OF ER BODY-LIKE PROTEIN ISOFORM X1"/>
    <property type="match status" value="1"/>
</dbReference>
<evidence type="ECO:0000256" key="2">
    <source>
        <dbReference type="SAM" id="Phobius"/>
    </source>
</evidence>
<keyword evidence="2" id="KW-1133">Transmembrane helix</keyword>
<keyword evidence="2" id="KW-0472">Membrane</keyword>
<feature type="region of interest" description="Disordered" evidence="1">
    <location>
        <begin position="1"/>
        <end position="71"/>
    </location>
</feature>
<protein>
    <submittedName>
        <fullName evidence="3">Ccc1 family protein</fullName>
    </submittedName>
</protein>
<dbReference type="Gramene" id="mRNA:HanXRQr2_Chr07g0280561">
    <property type="protein sequence ID" value="mRNA:HanXRQr2_Chr07g0280561"/>
    <property type="gene ID" value="HanXRQr2_Chr07g0280561"/>
</dbReference>
<gene>
    <name evidence="3" type="ORF">HanXRQr2_Chr07g0280561</name>
</gene>
<dbReference type="InterPro" id="IPR052843">
    <property type="entry name" value="ER_body_metal_sequester"/>
</dbReference>
<dbReference type="OrthoDB" id="1924921at2759"/>
<dbReference type="EMBL" id="MNCJ02000322">
    <property type="protein sequence ID" value="KAF5797437.1"/>
    <property type="molecule type" value="Genomic_DNA"/>
</dbReference>
<comment type="caution">
    <text evidence="3">The sequence shown here is derived from an EMBL/GenBank/DDBJ whole genome shotgun (WGS) entry which is preliminary data.</text>
</comment>
<name>A0A9K3NE89_HELAN</name>
<feature type="transmembrane region" description="Helical" evidence="2">
    <location>
        <begin position="153"/>
        <end position="170"/>
    </location>
</feature>
<dbReference type="PANTHER" id="PTHR38937">
    <property type="entry name" value="MEMBRANE PROTEIN OF ER BODY-LIKE PROTEIN"/>
    <property type="match status" value="1"/>
</dbReference>
<reference evidence="3" key="2">
    <citation type="submission" date="2020-06" db="EMBL/GenBank/DDBJ databases">
        <title>Helianthus annuus Genome sequencing and assembly Release 2.</title>
        <authorList>
            <person name="Gouzy J."/>
            <person name="Langlade N."/>
            <person name="Munos S."/>
        </authorList>
    </citation>
    <scope>NUCLEOTIDE SEQUENCE</scope>
    <source>
        <tissue evidence="3">Leaves</tissue>
    </source>
</reference>
<proteinExistence type="predicted"/>
<organism evidence="3 4">
    <name type="scientific">Helianthus annuus</name>
    <name type="common">Common sunflower</name>
    <dbReference type="NCBI Taxonomy" id="4232"/>
    <lineage>
        <taxon>Eukaryota</taxon>
        <taxon>Viridiplantae</taxon>
        <taxon>Streptophyta</taxon>
        <taxon>Embryophyta</taxon>
        <taxon>Tracheophyta</taxon>
        <taxon>Spermatophyta</taxon>
        <taxon>Magnoliopsida</taxon>
        <taxon>eudicotyledons</taxon>
        <taxon>Gunneridae</taxon>
        <taxon>Pentapetalae</taxon>
        <taxon>asterids</taxon>
        <taxon>campanulids</taxon>
        <taxon>Asterales</taxon>
        <taxon>Asteraceae</taxon>
        <taxon>Asteroideae</taxon>
        <taxon>Heliantheae alliance</taxon>
        <taxon>Heliantheae</taxon>
        <taxon>Helianthus</taxon>
    </lineage>
</organism>
<reference evidence="3" key="1">
    <citation type="journal article" date="2017" name="Nature">
        <title>The sunflower genome provides insights into oil metabolism, flowering and Asterid evolution.</title>
        <authorList>
            <person name="Badouin H."/>
            <person name="Gouzy J."/>
            <person name="Grassa C.J."/>
            <person name="Murat F."/>
            <person name="Staton S.E."/>
            <person name="Cottret L."/>
            <person name="Lelandais-Briere C."/>
            <person name="Owens G.L."/>
            <person name="Carrere S."/>
            <person name="Mayjonade B."/>
            <person name="Legrand L."/>
            <person name="Gill N."/>
            <person name="Kane N.C."/>
            <person name="Bowers J.E."/>
            <person name="Hubner S."/>
            <person name="Bellec A."/>
            <person name="Berard A."/>
            <person name="Berges H."/>
            <person name="Blanchet N."/>
            <person name="Boniface M.C."/>
            <person name="Brunel D."/>
            <person name="Catrice O."/>
            <person name="Chaidir N."/>
            <person name="Claudel C."/>
            <person name="Donnadieu C."/>
            <person name="Faraut T."/>
            <person name="Fievet G."/>
            <person name="Helmstetter N."/>
            <person name="King M."/>
            <person name="Knapp S.J."/>
            <person name="Lai Z."/>
            <person name="Le Paslier M.C."/>
            <person name="Lippi Y."/>
            <person name="Lorenzon L."/>
            <person name="Mandel J.R."/>
            <person name="Marage G."/>
            <person name="Marchand G."/>
            <person name="Marquand E."/>
            <person name="Bret-Mestries E."/>
            <person name="Morien E."/>
            <person name="Nambeesan S."/>
            <person name="Nguyen T."/>
            <person name="Pegot-Espagnet P."/>
            <person name="Pouilly N."/>
            <person name="Raftis F."/>
            <person name="Sallet E."/>
            <person name="Schiex T."/>
            <person name="Thomas J."/>
            <person name="Vandecasteele C."/>
            <person name="Vares D."/>
            <person name="Vear F."/>
            <person name="Vautrin S."/>
            <person name="Crespi M."/>
            <person name="Mangin B."/>
            <person name="Burke J.M."/>
            <person name="Salse J."/>
            <person name="Munos S."/>
            <person name="Vincourt P."/>
            <person name="Rieseberg L.H."/>
            <person name="Langlade N.B."/>
        </authorList>
    </citation>
    <scope>NUCLEOTIDE SEQUENCE</scope>
    <source>
        <tissue evidence="3">Leaves</tissue>
    </source>
</reference>
<evidence type="ECO:0000313" key="4">
    <source>
        <dbReference type="Proteomes" id="UP000215914"/>
    </source>
</evidence>
<keyword evidence="4" id="KW-1185">Reference proteome</keyword>
<dbReference type="AlphaFoldDB" id="A0A9K3NE89"/>
<feature type="compositionally biased region" description="Pro residues" evidence="1">
    <location>
        <begin position="39"/>
        <end position="48"/>
    </location>
</feature>